<dbReference type="AlphaFoldDB" id="A0A108F6A4"/>
<dbReference type="Pfam" id="PF00903">
    <property type="entry name" value="Glyoxalase"/>
    <property type="match status" value="1"/>
</dbReference>
<comment type="caution">
    <text evidence="5">The sequence shown here is derived from an EMBL/GenBank/DDBJ whole genome shotgun (WGS) entry which is preliminary data.</text>
</comment>
<proteinExistence type="inferred from homology"/>
<evidence type="ECO:0000313" key="5">
    <source>
        <dbReference type="EMBL" id="KWN23842.1"/>
    </source>
</evidence>
<dbReference type="PRINTS" id="PR00311">
    <property type="entry name" value="BLEOMYCINRST"/>
</dbReference>
<dbReference type="RefSeq" id="WP_060346069.1">
    <property type="nucleotide sequence ID" value="NZ_LPLZ01000007.1"/>
</dbReference>
<name>A0A108F6A4_9BURK</name>
<dbReference type="EMBL" id="LPLZ01000007">
    <property type="protein sequence ID" value="KWN23842.1"/>
    <property type="molecule type" value="Genomic_DNA"/>
</dbReference>
<reference evidence="5 6" key="1">
    <citation type="submission" date="2015-11" db="EMBL/GenBank/DDBJ databases">
        <title>Expanding the genomic diversity of Burkholderia species for the development of highly accurate diagnostics.</title>
        <authorList>
            <person name="Sahl J."/>
            <person name="Keim P."/>
            <person name="Wagner D."/>
        </authorList>
    </citation>
    <scope>NUCLEOTIDE SEQUENCE [LARGE SCALE GENOMIC DNA]</scope>
    <source>
        <strain evidence="5 6">MSMB793WGS</strain>
    </source>
</reference>
<dbReference type="GO" id="GO:0046677">
    <property type="term" value="P:response to antibiotic"/>
    <property type="evidence" value="ECO:0007669"/>
    <property type="project" value="UniProtKB-KW"/>
</dbReference>
<evidence type="ECO:0000256" key="3">
    <source>
        <dbReference type="ARBA" id="ARBA00023251"/>
    </source>
</evidence>
<dbReference type="InterPro" id="IPR029068">
    <property type="entry name" value="Glyas_Bleomycin-R_OHBP_Dase"/>
</dbReference>
<comment type="similarity">
    <text evidence="1">Belongs to the bleomycin resistance protein family.</text>
</comment>
<evidence type="ECO:0000259" key="4">
    <source>
        <dbReference type="PROSITE" id="PS51819"/>
    </source>
</evidence>
<organism evidence="5 6">
    <name type="scientific">Burkholderia territorii</name>
    <dbReference type="NCBI Taxonomy" id="1503055"/>
    <lineage>
        <taxon>Bacteria</taxon>
        <taxon>Pseudomonadati</taxon>
        <taxon>Pseudomonadota</taxon>
        <taxon>Betaproteobacteria</taxon>
        <taxon>Burkholderiales</taxon>
        <taxon>Burkholderiaceae</taxon>
        <taxon>Burkholderia</taxon>
        <taxon>Burkholderia cepacia complex</taxon>
    </lineage>
</organism>
<evidence type="ECO:0000313" key="6">
    <source>
        <dbReference type="Proteomes" id="UP000068016"/>
    </source>
</evidence>
<dbReference type="Gene3D" id="3.10.180.10">
    <property type="entry name" value="2,3-Dihydroxybiphenyl 1,2-Dioxygenase, domain 1"/>
    <property type="match status" value="1"/>
</dbReference>
<sequence length="121" mass="13489">MADFASPNLPSRDFETTSLFYAKLGFVETWRDDGWMILRRGDLLLEFFPHPGLDPATSWFSCCFRLADVAAFFDEVLAAGVPEQAAGWPRAHRPKREAWGGSVGALIDPDGSLIRLIQTDD</sequence>
<dbReference type="SUPFAM" id="SSF54593">
    <property type="entry name" value="Glyoxalase/Bleomycin resistance protein/Dihydroxybiphenyl dioxygenase"/>
    <property type="match status" value="1"/>
</dbReference>
<dbReference type="Proteomes" id="UP000068016">
    <property type="component" value="Unassembled WGS sequence"/>
</dbReference>
<accession>A0A108F6A4</accession>
<evidence type="ECO:0000256" key="2">
    <source>
        <dbReference type="ARBA" id="ARBA00021572"/>
    </source>
</evidence>
<dbReference type="InterPro" id="IPR000335">
    <property type="entry name" value="Bleomycin-R"/>
</dbReference>
<evidence type="ECO:0000256" key="1">
    <source>
        <dbReference type="ARBA" id="ARBA00011051"/>
    </source>
</evidence>
<dbReference type="InterPro" id="IPR004360">
    <property type="entry name" value="Glyas_Fos-R_dOase_dom"/>
</dbReference>
<dbReference type="InterPro" id="IPR037523">
    <property type="entry name" value="VOC_core"/>
</dbReference>
<dbReference type="CDD" id="cd08350">
    <property type="entry name" value="BLMT_like"/>
    <property type="match status" value="1"/>
</dbReference>
<dbReference type="PROSITE" id="PS51819">
    <property type="entry name" value="VOC"/>
    <property type="match status" value="1"/>
</dbReference>
<feature type="domain" description="VOC" evidence="4">
    <location>
        <begin position="3"/>
        <end position="119"/>
    </location>
</feature>
<protein>
    <recommendedName>
        <fullName evidence="2">Bleomycin resistance protein</fullName>
    </recommendedName>
</protein>
<keyword evidence="3" id="KW-0046">Antibiotic resistance</keyword>
<gene>
    <name evidence="5" type="ORF">WT83_02690</name>
</gene>